<keyword evidence="3 8" id="KW-1134">Transmembrane beta strand</keyword>
<dbReference type="InterPro" id="IPR036942">
    <property type="entry name" value="Beta-barrel_TonB_sf"/>
</dbReference>
<evidence type="ECO:0000256" key="10">
    <source>
        <dbReference type="SAM" id="MobiDB-lite"/>
    </source>
</evidence>
<dbReference type="NCBIfam" id="NF010048">
    <property type="entry name" value="PRK13524.1"/>
    <property type="match status" value="1"/>
</dbReference>
<evidence type="ECO:0000313" key="14">
    <source>
        <dbReference type="Proteomes" id="UP000193558"/>
    </source>
</evidence>
<evidence type="ECO:0000256" key="9">
    <source>
        <dbReference type="RuleBase" id="RU003357"/>
    </source>
</evidence>
<keyword evidence="7 8" id="KW-0998">Cell outer membrane</keyword>
<keyword evidence="6 8" id="KW-0472">Membrane</keyword>
<dbReference type="Proteomes" id="UP000193558">
    <property type="component" value="Unassembled WGS sequence"/>
</dbReference>
<dbReference type="InterPro" id="IPR012910">
    <property type="entry name" value="Plug_dom"/>
</dbReference>
<evidence type="ECO:0000256" key="4">
    <source>
        <dbReference type="ARBA" id="ARBA00022692"/>
    </source>
</evidence>
<reference evidence="13 14" key="1">
    <citation type="journal article" date="2017" name="Antonie Van Leeuwenhoek">
        <title>Phylogenomic resolution of the bacterial genus Pantoea and its relationship with Erwinia and Tatumella.</title>
        <authorList>
            <person name="Palmer M."/>
            <person name="Steenkamp E.T."/>
            <person name="Coetzee M.P."/>
            <person name="Chan W.Y."/>
            <person name="van Zyl E."/>
            <person name="De Maayer P."/>
            <person name="Coutinho T.A."/>
            <person name="Blom J."/>
            <person name="Smits T.H."/>
            <person name="Duffy B."/>
            <person name="Venter S.N."/>
        </authorList>
    </citation>
    <scope>NUCLEOTIDE SEQUENCE [LARGE SCALE GENOMIC DNA]</scope>
    <source>
        <strain evidence="13 14">LMG 26275</strain>
    </source>
</reference>
<sequence>MTKLSSISLGIGIILGTISTNAFTQDNSLHLLDNDKNISDSETVKKPSPQQKRPTENTLEVNAPNLLRQQLGASTITSEDIRKNPPINDLSDIIRKMPGVNLTGNSTTGARGNNRQIDIRGMGPENTLILIDGNPVTSRNSVRYSWTGERDTRGDTNWVPAEMVDHIDVLRGPAAAHYGSGAMGGVVNIITKRPTNDWHGALNFFTNQPEDKKQGTTNRMGFNLSGALIEDVLTMRLYGNMNKTKGDAVDINKDANANAAGREGVRNRDINLALSWKPTATDIFDLTYSYSRQGNIYAGDSQYANGRETYKNQLIGSETNRMYRQAYNLTYNGIFDWGQSKTSMNFERTLNSRLNEGLTGGVEGMITSPTDFVDSSYNAYRFNEELTIPFTLLLDNTLTAGVEMNREELHDPASMSMNATGLNIDGVSGLASQRTTKTSQNTSAIYLEDSIVNDMGSVFIPGLRFDYGSKFGSNLSPSLNISQEITENLKLKAGIAKVFKSPNLYQISEGYLLSSRGNGCAMLNENSCYLMGNEDLSAETSVNKEIGLQWTDEDFETSLTFFRNDYQNKIVTGDQSIGTVGNYDVYRWMNGGKALVQGLEGSLEFPVYKDVLKFRTNATYMLTSKSKKTGNPLSLVPKYTINSFLDWNINDSLSANLSWSSYGRVHPKSYPDNEKTTSVNKTEQPAYSIFNIGFDYSPIKNVDIGVGVTNFLDKKLYRSSEGAQTFNQPGREFYGKLSLSF</sequence>
<dbReference type="InterPro" id="IPR039426">
    <property type="entry name" value="TonB-dep_rcpt-like"/>
</dbReference>
<dbReference type="Pfam" id="PF00593">
    <property type="entry name" value="TonB_dep_Rec_b-barrel"/>
    <property type="match status" value="1"/>
</dbReference>
<proteinExistence type="inferred from homology"/>
<dbReference type="GO" id="GO:0015344">
    <property type="term" value="F:siderophore uptake transmembrane transporter activity"/>
    <property type="evidence" value="ECO:0007669"/>
    <property type="project" value="TreeGrafter"/>
</dbReference>
<evidence type="ECO:0000256" key="2">
    <source>
        <dbReference type="ARBA" id="ARBA00022448"/>
    </source>
</evidence>
<gene>
    <name evidence="13" type="ORF">HA51_04705</name>
</gene>
<comment type="similarity">
    <text evidence="8 9">Belongs to the TonB-dependent receptor family.</text>
</comment>
<feature type="domain" description="TonB-dependent receptor-like beta-barrel" evidence="11">
    <location>
        <begin position="287"/>
        <end position="710"/>
    </location>
</feature>
<feature type="region of interest" description="Disordered" evidence="10">
    <location>
        <begin position="39"/>
        <end position="58"/>
    </location>
</feature>
<dbReference type="Pfam" id="PF07715">
    <property type="entry name" value="Plug"/>
    <property type="match status" value="1"/>
</dbReference>
<dbReference type="EMBL" id="MLFR01000002">
    <property type="protein sequence ID" value="ORM71182.1"/>
    <property type="molecule type" value="Genomic_DNA"/>
</dbReference>
<dbReference type="Gene3D" id="2.170.130.10">
    <property type="entry name" value="TonB-dependent receptor, plug domain"/>
    <property type="match status" value="1"/>
</dbReference>
<organism evidence="13 14">
    <name type="scientific">Pantoea rwandensis</name>
    <dbReference type="NCBI Taxonomy" id="1076550"/>
    <lineage>
        <taxon>Bacteria</taxon>
        <taxon>Pseudomonadati</taxon>
        <taxon>Pseudomonadota</taxon>
        <taxon>Gammaproteobacteria</taxon>
        <taxon>Enterobacterales</taxon>
        <taxon>Erwiniaceae</taxon>
        <taxon>Pantoea</taxon>
    </lineage>
</organism>
<dbReference type="SUPFAM" id="SSF56935">
    <property type="entry name" value="Porins"/>
    <property type="match status" value="1"/>
</dbReference>
<dbReference type="PANTHER" id="PTHR30069">
    <property type="entry name" value="TONB-DEPENDENT OUTER MEMBRANE RECEPTOR"/>
    <property type="match status" value="1"/>
</dbReference>
<evidence type="ECO:0000256" key="6">
    <source>
        <dbReference type="ARBA" id="ARBA00023136"/>
    </source>
</evidence>
<dbReference type="GO" id="GO:0009279">
    <property type="term" value="C:cell outer membrane"/>
    <property type="evidence" value="ECO:0007669"/>
    <property type="project" value="UniProtKB-SubCell"/>
</dbReference>
<evidence type="ECO:0000313" key="13">
    <source>
        <dbReference type="EMBL" id="ORM71182.1"/>
    </source>
</evidence>
<comment type="subcellular location">
    <subcellularLocation>
        <location evidence="1 8">Cell outer membrane</location>
        <topology evidence="1 8">Multi-pass membrane protein</topology>
    </subcellularLocation>
</comment>
<keyword evidence="13" id="KW-0675">Receptor</keyword>
<feature type="domain" description="TonB-dependent receptor plug" evidence="12">
    <location>
        <begin position="73"/>
        <end position="186"/>
    </location>
</feature>
<protein>
    <submittedName>
        <fullName evidence="13">Outer membrane receptor protein</fullName>
    </submittedName>
</protein>
<accession>A0A1X1D3C0</accession>
<dbReference type="InterPro" id="IPR037066">
    <property type="entry name" value="Plug_dom_sf"/>
</dbReference>
<keyword evidence="2 8" id="KW-0813">Transport</keyword>
<evidence type="ECO:0000256" key="5">
    <source>
        <dbReference type="ARBA" id="ARBA00023077"/>
    </source>
</evidence>
<comment type="caution">
    <text evidence="13">The sequence shown here is derived from an EMBL/GenBank/DDBJ whole genome shotgun (WGS) entry which is preliminary data.</text>
</comment>
<evidence type="ECO:0000256" key="7">
    <source>
        <dbReference type="ARBA" id="ARBA00023237"/>
    </source>
</evidence>
<dbReference type="PANTHER" id="PTHR30069:SF8">
    <property type="entry name" value="TONB-DEPENDENT SIDEROPHORE RECEPTOR PROTEIN"/>
    <property type="match status" value="1"/>
</dbReference>
<evidence type="ECO:0000256" key="1">
    <source>
        <dbReference type="ARBA" id="ARBA00004571"/>
    </source>
</evidence>
<dbReference type="PROSITE" id="PS52016">
    <property type="entry name" value="TONB_DEPENDENT_REC_3"/>
    <property type="match status" value="1"/>
</dbReference>
<dbReference type="CDD" id="cd01347">
    <property type="entry name" value="ligand_gated_channel"/>
    <property type="match status" value="1"/>
</dbReference>
<evidence type="ECO:0000256" key="8">
    <source>
        <dbReference type="PROSITE-ProRule" id="PRU01360"/>
    </source>
</evidence>
<evidence type="ECO:0000256" key="3">
    <source>
        <dbReference type="ARBA" id="ARBA00022452"/>
    </source>
</evidence>
<name>A0A1X1D3C0_9GAMM</name>
<evidence type="ECO:0000259" key="12">
    <source>
        <dbReference type="Pfam" id="PF07715"/>
    </source>
</evidence>
<dbReference type="InterPro" id="IPR058134">
    <property type="entry name" value="PirA/FepA/PfeA"/>
</dbReference>
<keyword evidence="5 9" id="KW-0798">TonB box</keyword>
<evidence type="ECO:0000259" key="11">
    <source>
        <dbReference type="Pfam" id="PF00593"/>
    </source>
</evidence>
<dbReference type="Gene3D" id="2.40.170.20">
    <property type="entry name" value="TonB-dependent receptor, beta-barrel domain"/>
    <property type="match status" value="1"/>
</dbReference>
<keyword evidence="4 8" id="KW-0812">Transmembrane</keyword>
<dbReference type="NCBIfam" id="NF010051">
    <property type="entry name" value="PRK13528.1"/>
    <property type="match status" value="1"/>
</dbReference>
<dbReference type="AlphaFoldDB" id="A0A1X1D3C0"/>
<dbReference type="OrthoDB" id="9764669at2"/>
<feature type="compositionally biased region" description="Polar residues" evidence="10">
    <location>
        <begin position="48"/>
        <end position="58"/>
    </location>
</feature>
<dbReference type="GO" id="GO:0044718">
    <property type="term" value="P:siderophore transmembrane transport"/>
    <property type="evidence" value="ECO:0007669"/>
    <property type="project" value="TreeGrafter"/>
</dbReference>
<dbReference type="InterPro" id="IPR000531">
    <property type="entry name" value="Beta-barrel_TonB"/>
</dbReference>
<dbReference type="RefSeq" id="WP_084932493.1">
    <property type="nucleotide sequence ID" value="NZ_MLFR01000002.1"/>
</dbReference>